<proteinExistence type="inferred from homology"/>
<evidence type="ECO:0000256" key="2">
    <source>
        <dbReference type="ARBA" id="ARBA00022679"/>
    </source>
</evidence>
<gene>
    <name evidence="5" type="ORF">AMON00008_LOCUS35603</name>
</gene>
<evidence type="ECO:0000256" key="1">
    <source>
        <dbReference type="ARBA" id="ARBA00005771"/>
    </source>
</evidence>
<dbReference type="InterPro" id="IPR000863">
    <property type="entry name" value="Sulfotransferase_dom"/>
</dbReference>
<evidence type="ECO:0000259" key="4">
    <source>
        <dbReference type="Pfam" id="PF00685"/>
    </source>
</evidence>
<protein>
    <recommendedName>
        <fullName evidence="4">Sulfotransferase domain-containing protein</fullName>
    </recommendedName>
</protein>
<feature type="region of interest" description="Disordered" evidence="3">
    <location>
        <begin position="1"/>
        <end position="31"/>
    </location>
</feature>
<dbReference type="EMBL" id="HBNR01050875">
    <property type="protein sequence ID" value="CAE4614808.1"/>
    <property type="molecule type" value="Transcribed_RNA"/>
</dbReference>
<dbReference type="PANTHER" id="PTHR11783">
    <property type="entry name" value="SULFOTRANSFERASE SULT"/>
    <property type="match status" value="1"/>
</dbReference>
<dbReference type="InterPro" id="IPR027417">
    <property type="entry name" value="P-loop_NTPase"/>
</dbReference>
<accession>A0A7S4RHN4</accession>
<dbReference type="Pfam" id="PF00685">
    <property type="entry name" value="Sulfotransfer_1"/>
    <property type="match status" value="1"/>
</dbReference>
<organism evidence="5">
    <name type="scientific">Alexandrium monilatum</name>
    <dbReference type="NCBI Taxonomy" id="311494"/>
    <lineage>
        <taxon>Eukaryota</taxon>
        <taxon>Sar</taxon>
        <taxon>Alveolata</taxon>
        <taxon>Dinophyceae</taxon>
        <taxon>Gonyaulacales</taxon>
        <taxon>Pyrocystaceae</taxon>
        <taxon>Alexandrium</taxon>
    </lineage>
</organism>
<comment type="similarity">
    <text evidence="1">Belongs to the sulfotransferase 1 family.</text>
</comment>
<dbReference type="AlphaFoldDB" id="A0A7S4RHN4"/>
<sequence length="326" mass="36090">MASPGRSGQEKRKAEGDGEAAGAEATGPSPLELMARRNKGMHSEKSVAAGRSFTPRPTDIFITTYPKCGTTWVTQICHQIRTGGHMDFEEISEACPWDILAFDCGQDLDADHVASPRVFKSHEGAGDIANGAKYVHVCRDPDDALISFWRFLPAFAGIPPGQISVREFTEAVFGGVSHSGGIWDFYVGWWERRNDPDVLWVCYEDLQANLEAQIRRIAAFMAVPLSDELLAIVKEKSSFAYMQAHSRQFDEHFVFEKVRDQMGIPKDYAFGDVSVSKVRAGGGTVGEKQQLPAEVLEMMSTRWEQSVYAKTGLRSYADLRAAVSQL</sequence>
<feature type="domain" description="Sulfotransferase" evidence="4">
    <location>
        <begin position="57"/>
        <end position="250"/>
    </location>
</feature>
<reference evidence="5" key="1">
    <citation type="submission" date="2021-01" db="EMBL/GenBank/DDBJ databases">
        <authorList>
            <person name="Corre E."/>
            <person name="Pelletier E."/>
            <person name="Niang G."/>
            <person name="Scheremetjew M."/>
            <person name="Finn R."/>
            <person name="Kale V."/>
            <person name="Holt S."/>
            <person name="Cochrane G."/>
            <person name="Meng A."/>
            <person name="Brown T."/>
            <person name="Cohen L."/>
        </authorList>
    </citation>
    <scope>NUCLEOTIDE SEQUENCE</scope>
    <source>
        <strain evidence="5">CCMP3105</strain>
    </source>
</reference>
<evidence type="ECO:0000313" key="5">
    <source>
        <dbReference type="EMBL" id="CAE4614808.1"/>
    </source>
</evidence>
<dbReference type="GO" id="GO:0008146">
    <property type="term" value="F:sulfotransferase activity"/>
    <property type="evidence" value="ECO:0007669"/>
    <property type="project" value="InterPro"/>
</dbReference>
<dbReference type="Gene3D" id="3.40.50.300">
    <property type="entry name" value="P-loop containing nucleotide triphosphate hydrolases"/>
    <property type="match status" value="1"/>
</dbReference>
<keyword evidence="2" id="KW-0808">Transferase</keyword>
<evidence type="ECO:0000256" key="3">
    <source>
        <dbReference type="SAM" id="MobiDB-lite"/>
    </source>
</evidence>
<dbReference type="SUPFAM" id="SSF52540">
    <property type="entry name" value="P-loop containing nucleoside triphosphate hydrolases"/>
    <property type="match status" value="1"/>
</dbReference>
<name>A0A7S4RHN4_9DINO</name>